<dbReference type="Pfam" id="PF17923">
    <property type="entry name" value="TetR_C_18"/>
    <property type="match status" value="1"/>
</dbReference>
<evidence type="ECO:0000259" key="1">
    <source>
        <dbReference type="Pfam" id="PF17923"/>
    </source>
</evidence>
<proteinExistence type="predicted"/>
<accession>E5ANE7</accession>
<dbReference type="EMBL" id="FR687359">
    <property type="protein sequence ID" value="CBW76400.1"/>
    <property type="molecule type" value="Genomic_DNA"/>
</dbReference>
<dbReference type="eggNOG" id="COG1309">
    <property type="taxonomic scope" value="Bacteria"/>
</dbReference>
<protein>
    <submittedName>
        <fullName evidence="2">Transcriptional regulatory protein</fullName>
    </submittedName>
</protein>
<dbReference type="AlphaFoldDB" id="E5ANE7"/>
<gene>
    <name evidence="2" type="ordered locus">RBRH_00976</name>
</gene>
<dbReference type="KEGG" id="brh:RBRH_00976"/>
<dbReference type="InterPro" id="IPR040804">
    <property type="entry name" value="TetR_C_18"/>
</dbReference>
<dbReference type="STRING" id="882378.RBRH_00976"/>
<evidence type="ECO:0000313" key="2">
    <source>
        <dbReference type="EMBL" id="CBW76400.1"/>
    </source>
</evidence>
<dbReference type="Proteomes" id="UP000007437">
    <property type="component" value="Chromosome"/>
</dbReference>
<organism evidence="2 3">
    <name type="scientific">Mycetohabitans rhizoxinica (strain DSM 19002 / CIP 109453 / HKI 454)</name>
    <name type="common">Paraburkholderia rhizoxinica</name>
    <dbReference type="NCBI Taxonomy" id="882378"/>
    <lineage>
        <taxon>Bacteria</taxon>
        <taxon>Pseudomonadati</taxon>
        <taxon>Pseudomonadota</taxon>
        <taxon>Betaproteobacteria</taxon>
        <taxon>Burkholderiales</taxon>
        <taxon>Burkholderiaceae</taxon>
        <taxon>Mycetohabitans</taxon>
    </lineage>
</organism>
<sequence length="131" mass="14659">MRRFVHAFIRPECEEIEMRVALNDAMLLYHDAPEAKQVKQAGDHIMQTFMQRGLPAASTATLTLACRLITDTIRAAGKQLSASPRTPAQIHSMPTRWLTCFARTCVRSMATESTGRAQARAVAPFRRYPIA</sequence>
<evidence type="ECO:0000313" key="3">
    <source>
        <dbReference type="Proteomes" id="UP000007437"/>
    </source>
</evidence>
<dbReference type="HOGENOM" id="CLU_1923658_0_0_4"/>
<reference evidence="2 3" key="1">
    <citation type="journal article" date="2011" name="J. Bacteriol.">
        <title>Complete genome sequence of Burkholderia rhizoxinica, an endosymbiont of Rhizopus microsporus.</title>
        <authorList>
            <person name="Lackner G."/>
            <person name="Moebius N."/>
            <person name="Partida-Martinez L."/>
            <person name="Hertweck C."/>
        </authorList>
    </citation>
    <scope>NUCLEOTIDE SEQUENCE [LARGE SCALE GENOMIC DNA]</scope>
    <source>
        <strain evidence="3">DSM 19002 / CIP 109453 / HKI 454</strain>
    </source>
</reference>
<dbReference type="Gene3D" id="1.10.357.10">
    <property type="entry name" value="Tetracycline Repressor, domain 2"/>
    <property type="match status" value="1"/>
</dbReference>
<feature type="domain" description="Tetracyclin repressor-like C-terminal" evidence="1">
    <location>
        <begin position="1"/>
        <end position="93"/>
    </location>
</feature>
<name>E5ANE7_MYCRK</name>